<protein>
    <submittedName>
        <fullName evidence="1">Uncharacterized protein</fullName>
    </submittedName>
</protein>
<organism evidence="1 2">
    <name type="scientific">Varroa destructor</name>
    <name type="common">Honeybee mite</name>
    <dbReference type="NCBI Taxonomy" id="109461"/>
    <lineage>
        <taxon>Eukaryota</taxon>
        <taxon>Metazoa</taxon>
        <taxon>Ecdysozoa</taxon>
        <taxon>Arthropoda</taxon>
        <taxon>Chelicerata</taxon>
        <taxon>Arachnida</taxon>
        <taxon>Acari</taxon>
        <taxon>Parasitiformes</taxon>
        <taxon>Mesostigmata</taxon>
        <taxon>Gamasina</taxon>
        <taxon>Dermanyssoidea</taxon>
        <taxon>Varroidae</taxon>
        <taxon>Varroa</taxon>
    </lineage>
</organism>
<evidence type="ECO:0000313" key="2">
    <source>
        <dbReference type="Proteomes" id="UP000594260"/>
    </source>
</evidence>
<keyword evidence="2" id="KW-1185">Reference proteome</keyword>
<evidence type="ECO:0000313" key="1">
    <source>
        <dbReference type="EnsemblMetazoa" id="XP_022649675"/>
    </source>
</evidence>
<dbReference type="KEGG" id="vde:111245501"/>
<dbReference type="InParanoid" id="A0A7M7MBE3"/>
<proteinExistence type="predicted"/>
<dbReference type="EnsemblMetazoa" id="XM_022793940">
    <property type="protein sequence ID" value="XP_022649675"/>
    <property type="gene ID" value="LOC111245501"/>
</dbReference>
<reference evidence="1" key="1">
    <citation type="submission" date="2021-01" db="UniProtKB">
        <authorList>
            <consortium name="EnsemblMetazoa"/>
        </authorList>
    </citation>
    <scope>IDENTIFICATION</scope>
</reference>
<dbReference type="RefSeq" id="XP_022649675.1">
    <property type="nucleotide sequence ID" value="XM_022793940.1"/>
</dbReference>
<name>A0A7M7MBE3_VARDE</name>
<dbReference type="Proteomes" id="UP000594260">
    <property type="component" value="Unplaced"/>
</dbReference>
<dbReference type="GeneID" id="111245501"/>
<sequence>MRSRNPTMKLYAFAFDKCPVARSIVVERSRTLCLCVLRRQELEDSVFVARVWDHTTYRMGPILLHLDTTNFQRPDRYGYSADIEKATAEFVILYHVTMVRSALQERFLPYKVTNCKNSCKVQLKPLPDRIGNL</sequence>
<dbReference type="AlphaFoldDB" id="A0A7M7MBE3"/>
<accession>A0A7M7MBE3</accession>